<organism evidence="4 5">
    <name type="scientific">Trichomonas vaginalis (strain ATCC PRA-98 / G3)</name>
    <dbReference type="NCBI Taxonomy" id="412133"/>
    <lineage>
        <taxon>Eukaryota</taxon>
        <taxon>Metamonada</taxon>
        <taxon>Parabasalia</taxon>
        <taxon>Trichomonadida</taxon>
        <taxon>Trichomonadidae</taxon>
        <taxon>Trichomonas</taxon>
    </lineage>
</organism>
<evidence type="ECO:0000313" key="4">
    <source>
        <dbReference type="EMBL" id="EAY18644.1"/>
    </source>
</evidence>
<evidence type="ECO:0000256" key="3">
    <source>
        <dbReference type="PROSITE-ProRule" id="PRU00023"/>
    </source>
</evidence>
<dbReference type="Pfam" id="PF12796">
    <property type="entry name" value="Ank_2"/>
    <property type="match status" value="2"/>
</dbReference>
<keyword evidence="5" id="KW-1185">Reference proteome</keyword>
<evidence type="ECO:0000256" key="1">
    <source>
        <dbReference type="ARBA" id="ARBA00022737"/>
    </source>
</evidence>
<dbReference type="Proteomes" id="UP000001542">
    <property type="component" value="Unassembled WGS sequence"/>
</dbReference>
<dbReference type="PANTHER" id="PTHR24123">
    <property type="entry name" value="ANKYRIN REPEAT-CONTAINING"/>
    <property type="match status" value="1"/>
</dbReference>
<keyword evidence="1" id="KW-0677">Repeat</keyword>
<dbReference type="InterPro" id="IPR036770">
    <property type="entry name" value="Ankyrin_rpt-contain_sf"/>
</dbReference>
<reference evidence="4" key="2">
    <citation type="journal article" date="2007" name="Science">
        <title>Draft genome sequence of the sexually transmitted pathogen Trichomonas vaginalis.</title>
        <authorList>
            <person name="Carlton J.M."/>
            <person name="Hirt R.P."/>
            <person name="Silva J.C."/>
            <person name="Delcher A.L."/>
            <person name="Schatz M."/>
            <person name="Zhao Q."/>
            <person name="Wortman J.R."/>
            <person name="Bidwell S.L."/>
            <person name="Alsmark U.C.M."/>
            <person name="Besteiro S."/>
            <person name="Sicheritz-Ponten T."/>
            <person name="Noel C.J."/>
            <person name="Dacks J.B."/>
            <person name="Foster P.G."/>
            <person name="Simillion C."/>
            <person name="Van de Peer Y."/>
            <person name="Miranda-Saavedra D."/>
            <person name="Barton G.J."/>
            <person name="Westrop G.D."/>
            <person name="Mueller S."/>
            <person name="Dessi D."/>
            <person name="Fiori P.L."/>
            <person name="Ren Q."/>
            <person name="Paulsen I."/>
            <person name="Zhang H."/>
            <person name="Bastida-Corcuera F.D."/>
            <person name="Simoes-Barbosa A."/>
            <person name="Brown M.T."/>
            <person name="Hayes R.D."/>
            <person name="Mukherjee M."/>
            <person name="Okumura C.Y."/>
            <person name="Schneider R."/>
            <person name="Smith A.J."/>
            <person name="Vanacova S."/>
            <person name="Villalvazo M."/>
            <person name="Haas B.J."/>
            <person name="Pertea M."/>
            <person name="Feldblyum T.V."/>
            <person name="Utterback T.R."/>
            <person name="Shu C.L."/>
            <person name="Osoegawa K."/>
            <person name="de Jong P.J."/>
            <person name="Hrdy I."/>
            <person name="Horvathova L."/>
            <person name="Zubacova Z."/>
            <person name="Dolezal P."/>
            <person name="Malik S.B."/>
            <person name="Logsdon J.M. Jr."/>
            <person name="Henze K."/>
            <person name="Gupta A."/>
            <person name="Wang C.C."/>
            <person name="Dunne R.L."/>
            <person name="Upcroft J.A."/>
            <person name="Upcroft P."/>
            <person name="White O."/>
            <person name="Salzberg S.L."/>
            <person name="Tang P."/>
            <person name="Chiu C.-H."/>
            <person name="Lee Y.-S."/>
            <person name="Embley T.M."/>
            <person name="Coombs G.H."/>
            <person name="Mottram J.C."/>
            <person name="Tachezy J."/>
            <person name="Fraser-Liggett C.M."/>
            <person name="Johnson P.J."/>
        </authorList>
    </citation>
    <scope>NUCLEOTIDE SEQUENCE [LARGE SCALE GENOMIC DNA]</scope>
    <source>
        <strain evidence="4">G3</strain>
    </source>
</reference>
<feature type="repeat" description="ANK" evidence="3">
    <location>
        <begin position="170"/>
        <end position="202"/>
    </location>
</feature>
<dbReference type="PROSITE" id="PS50088">
    <property type="entry name" value="ANK_REPEAT"/>
    <property type="match status" value="3"/>
</dbReference>
<evidence type="ECO:0000313" key="5">
    <source>
        <dbReference type="Proteomes" id="UP000001542"/>
    </source>
</evidence>
<dbReference type="PANTHER" id="PTHR24123:SF33">
    <property type="entry name" value="PROTEIN HOS4"/>
    <property type="match status" value="1"/>
</dbReference>
<dbReference type="Gene3D" id="1.25.40.20">
    <property type="entry name" value="Ankyrin repeat-containing domain"/>
    <property type="match status" value="3"/>
</dbReference>
<reference evidence="4" key="1">
    <citation type="submission" date="2006-10" db="EMBL/GenBank/DDBJ databases">
        <authorList>
            <person name="Amadeo P."/>
            <person name="Zhao Q."/>
            <person name="Wortman J."/>
            <person name="Fraser-Liggett C."/>
            <person name="Carlton J."/>
        </authorList>
    </citation>
    <scope>NUCLEOTIDE SEQUENCE</scope>
    <source>
        <strain evidence="4">G3</strain>
    </source>
</reference>
<dbReference type="SMR" id="A2DLL1"/>
<name>A2DLL1_TRIV3</name>
<feature type="repeat" description="ANK" evidence="3">
    <location>
        <begin position="137"/>
        <end position="169"/>
    </location>
</feature>
<dbReference type="VEuPathDB" id="TrichDB:TVAGG3_0580370"/>
<evidence type="ECO:0000256" key="2">
    <source>
        <dbReference type="ARBA" id="ARBA00023043"/>
    </source>
</evidence>
<dbReference type="STRING" id="5722.A2DLL1"/>
<gene>
    <name evidence="4" type="ORF">TVAG_062490</name>
</gene>
<dbReference type="eggNOG" id="KOG0504">
    <property type="taxonomic scope" value="Eukaryota"/>
</dbReference>
<accession>A2DLL1</accession>
<sequence>MNTSVDYILGSLERGYSIEIELYKIAAAIDDFVNCSKFNLVPLHIIRQIIQDSSGFSPKSAARFIEKLVEVHGNAAASLIYDFKFKEQKDYVETFKNCKKLALNTRDDIFTAITNKDCFSIRYFLFDPKNANLANSDNETPIFKAVASGEIDTVKFLIKCGADVRHTSRTGSTCLHYASLNPTTEIAELLISYGCQVNKRGERYPIEYAIFDNSIEHVKLYINHRAILMPELLCLCCIYDRLEIFKLLEDLCPLTQKHEFLYLCSVNDSIDVMTYLLDNVQKYKLNVFQIQKDGKTIFGFAAEKGSDRCLAILAERYKSALLREDDIFNLAINSGNAKCVKILHENGFDVTSFSFYLAAKNGHYDIMEYFFDKFDGNYYYYDSNGYDGLLCSIYNNYVSTTKFFISHQLKISYEYLKTAIEEDKTEIVDLITDAVDVDSNHPLFLAARLNKKKMMLMLLKKGANPNVSENNECCLTYCIKHGTPKLAQLLLDYGADPCLFNKDQDLIPIVAAFNMKIDILKLILNYIDPKKLDTNIQGILFALCVKNPGTPISSMILKQFCFTPNLASGK</sequence>
<dbReference type="InterPro" id="IPR051165">
    <property type="entry name" value="Multifunctional_ANK_Repeat"/>
</dbReference>
<dbReference type="InParanoid" id="A2DLL1"/>
<feature type="repeat" description="ANK" evidence="3">
    <location>
        <begin position="438"/>
        <end position="470"/>
    </location>
</feature>
<dbReference type="EMBL" id="DS113216">
    <property type="protein sequence ID" value="EAY18644.1"/>
    <property type="molecule type" value="Genomic_DNA"/>
</dbReference>
<proteinExistence type="predicted"/>
<dbReference type="RefSeq" id="XP_001579630.1">
    <property type="nucleotide sequence ID" value="XM_001579580.1"/>
</dbReference>
<dbReference type="VEuPathDB" id="TrichDB:TVAG_062490"/>
<dbReference type="AlphaFoldDB" id="A2DLL1"/>
<dbReference type="SMART" id="SM00248">
    <property type="entry name" value="ANK"/>
    <property type="match status" value="8"/>
</dbReference>
<keyword evidence="2 3" id="KW-0040">ANK repeat</keyword>
<dbReference type="PROSITE" id="PS50297">
    <property type="entry name" value="ANK_REP_REGION"/>
    <property type="match status" value="2"/>
</dbReference>
<dbReference type="SUPFAM" id="SSF48403">
    <property type="entry name" value="Ankyrin repeat"/>
    <property type="match status" value="2"/>
</dbReference>
<evidence type="ECO:0008006" key="6">
    <source>
        <dbReference type="Google" id="ProtNLM"/>
    </source>
</evidence>
<dbReference type="InterPro" id="IPR002110">
    <property type="entry name" value="Ankyrin_rpt"/>
</dbReference>
<protein>
    <recommendedName>
        <fullName evidence="6">DUF3447 domain-containing protein</fullName>
    </recommendedName>
</protein>
<dbReference type="KEGG" id="tva:5464150"/>